<dbReference type="KEGG" id="ncon:LC1Nh_0267"/>
<reference evidence="5" key="1">
    <citation type="submission" date="2019-05" db="EMBL/GenBank/DDBJ databases">
        <title>Candidatus Nanohalobium constans, a novel model system to study the DPANN nano-sized archaea: genomic and physiological characterization of a nanoarchaeon co-cultured with its chitinotrophic host.</title>
        <authorList>
            <person name="La Cono V."/>
            <person name="Arcadi E."/>
            <person name="Crisafi F."/>
            <person name="Denaro R."/>
            <person name="La Spada G."/>
            <person name="Messina E."/>
            <person name="Smedile F."/>
            <person name="Toshchakov S.V."/>
            <person name="Shevchenko M.A."/>
            <person name="Golyshin P.N."/>
            <person name="Golyshina O.V."/>
            <person name="Ferrer M."/>
            <person name="Rohde M."/>
            <person name="Mushegian A."/>
            <person name="Sorokin D.Y."/>
            <person name="Giuliano L."/>
            <person name="Yakimov M.M."/>
        </authorList>
    </citation>
    <scope>NUCLEOTIDE SEQUENCE [LARGE SCALE GENOMIC DNA]</scope>
    <source>
        <strain evidence="5">LC1Nh</strain>
    </source>
</reference>
<accession>A0A5Q0UG41</accession>
<evidence type="ECO:0000313" key="4">
    <source>
        <dbReference type="EMBL" id="QGA80170.1"/>
    </source>
</evidence>
<organism evidence="4 5">
    <name type="scientific">Candidatus Nanohalobium constans</name>
    <dbReference type="NCBI Taxonomy" id="2565781"/>
    <lineage>
        <taxon>Archaea</taxon>
        <taxon>Candidatus Nanohalarchaeota</taxon>
        <taxon>Candidatus Nanohalobia</taxon>
        <taxon>Candidatus Nanohalobiales</taxon>
        <taxon>Candidatus Nanohalobiaceae</taxon>
        <taxon>Candidatus Nanohalobium</taxon>
    </lineage>
</organism>
<dbReference type="InterPro" id="IPR017871">
    <property type="entry name" value="ABC_transporter-like_CS"/>
</dbReference>
<keyword evidence="1" id="KW-0547">Nucleotide-binding</keyword>
<dbReference type="PANTHER" id="PTHR43204:SF1">
    <property type="entry name" value="ABC TRANSPORTER I FAMILY MEMBER 6, CHLOROPLASTIC"/>
    <property type="match status" value="1"/>
</dbReference>
<dbReference type="SMART" id="SM00382">
    <property type="entry name" value="AAA"/>
    <property type="match status" value="1"/>
</dbReference>
<dbReference type="GeneID" id="42364649"/>
<dbReference type="PANTHER" id="PTHR43204">
    <property type="entry name" value="ABC TRANSPORTER I FAMILY MEMBER 6, CHLOROPLASTIC"/>
    <property type="match status" value="1"/>
</dbReference>
<evidence type="ECO:0000256" key="2">
    <source>
        <dbReference type="ARBA" id="ARBA00022840"/>
    </source>
</evidence>
<dbReference type="InterPro" id="IPR003593">
    <property type="entry name" value="AAA+_ATPase"/>
</dbReference>
<dbReference type="GO" id="GO:0016887">
    <property type="term" value="F:ATP hydrolysis activity"/>
    <property type="evidence" value="ECO:0007669"/>
    <property type="project" value="InterPro"/>
</dbReference>
<dbReference type="Pfam" id="PF00005">
    <property type="entry name" value="ABC_tran"/>
    <property type="match status" value="1"/>
</dbReference>
<dbReference type="NCBIfam" id="TIGR01978">
    <property type="entry name" value="sufC"/>
    <property type="match status" value="1"/>
</dbReference>
<sequence length="249" mass="27774">MTLQVKDLEVSVPEEDIVRGVSLEVKPGEIHAIMGPNGSGKSTLCKSLMGNPEYNIDGGQILVDGEDVTDEETHERAQEGLFLGFQYPAEVSGIRVSEFLKEAVDAQREERGEDPMPQSEFNELLREKLDLLDMEEDYARRYLNEGFSGGEKKRNEILQMAVLDPKYAILDEIDSGLDIDALQVVAKGINALADNDRGILMITHYQRILDHVEPDHVHVMVDGKIVESGGPELAHKLEDEGYEWAKELA</sequence>
<evidence type="ECO:0000259" key="3">
    <source>
        <dbReference type="PROSITE" id="PS50893"/>
    </source>
</evidence>
<dbReference type="Gene3D" id="3.40.50.300">
    <property type="entry name" value="P-loop containing nucleotide triphosphate hydrolases"/>
    <property type="match status" value="1"/>
</dbReference>
<gene>
    <name evidence="4" type="primary">sufC</name>
    <name evidence="4" type="ORF">LC1Nh_0267</name>
</gene>
<dbReference type="SUPFAM" id="SSF52540">
    <property type="entry name" value="P-loop containing nucleoside triphosphate hydrolases"/>
    <property type="match status" value="1"/>
</dbReference>
<feature type="domain" description="ABC transporter" evidence="3">
    <location>
        <begin position="3"/>
        <end position="247"/>
    </location>
</feature>
<dbReference type="OrthoDB" id="18492at2157"/>
<name>A0A5Q0UG41_9ARCH</name>
<dbReference type="RefSeq" id="WP_153549908.1">
    <property type="nucleotide sequence ID" value="NZ_CP040089.1"/>
</dbReference>
<dbReference type="InterPro" id="IPR010230">
    <property type="entry name" value="FeS-cluster_ATPase_SufC"/>
</dbReference>
<keyword evidence="2 4" id="KW-0067">ATP-binding</keyword>
<dbReference type="Proteomes" id="UP000377803">
    <property type="component" value="Chromosome"/>
</dbReference>
<dbReference type="PROSITE" id="PS00211">
    <property type="entry name" value="ABC_TRANSPORTER_1"/>
    <property type="match status" value="1"/>
</dbReference>
<dbReference type="GO" id="GO:0005524">
    <property type="term" value="F:ATP binding"/>
    <property type="evidence" value="ECO:0007669"/>
    <property type="project" value="UniProtKB-KW"/>
</dbReference>
<dbReference type="CDD" id="cd03217">
    <property type="entry name" value="ABC_FeS_Assembly"/>
    <property type="match status" value="1"/>
</dbReference>
<keyword evidence="5" id="KW-1185">Reference proteome</keyword>
<dbReference type="InterPro" id="IPR027417">
    <property type="entry name" value="P-loop_NTPase"/>
</dbReference>
<proteinExistence type="predicted"/>
<dbReference type="InterPro" id="IPR003439">
    <property type="entry name" value="ABC_transporter-like_ATP-bd"/>
</dbReference>
<evidence type="ECO:0000313" key="5">
    <source>
        <dbReference type="Proteomes" id="UP000377803"/>
    </source>
</evidence>
<evidence type="ECO:0000256" key="1">
    <source>
        <dbReference type="ARBA" id="ARBA00022741"/>
    </source>
</evidence>
<dbReference type="AlphaFoldDB" id="A0A5Q0UG41"/>
<protein>
    <submittedName>
        <fullName evidence="4">Fe-S cluster assembly ATP-binding protein</fullName>
    </submittedName>
</protein>
<dbReference type="PROSITE" id="PS50893">
    <property type="entry name" value="ABC_TRANSPORTER_2"/>
    <property type="match status" value="1"/>
</dbReference>
<dbReference type="EMBL" id="CP040089">
    <property type="protein sequence ID" value="QGA80170.1"/>
    <property type="molecule type" value="Genomic_DNA"/>
</dbReference>